<keyword evidence="4" id="KW-0812">Transmembrane</keyword>
<dbReference type="EnsemblPlants" id="AET3Gv21158300.3">
    <property type="protein sequence ID" value="AET3Gv21158300.3"/>
    <property type="gene ID" value="AET3Gv21158300"/>
</dbReference>
<dbReference type="AlphaFoldDB" id="A0A453GQJ2"/>
<name>A0A453GQJ2_AEGTS</name>
<dbReference type="SUPFAM" id="SSF53448">
    <property type="entry name" value="Nucleotide-diphospho-sugar transferases"/>
    <property type="match status" value="1"/>
</dbReference>
<comment type="catalytic activity">
    <reaction evidence="9">
        <text>GDP-mannose + (glucomannan)n = GDP + (glucomannan)n+1.</text>
        <dbReference type="EC" id="2.4.1.32"/>
    </reaction>
</comment>
<dbReference type="GO" id="GO:0051753">
    <property type="term" value="F:mannan synthase activity"/>
    <property type="evidence" value="ECO:0007669"/>
    <property type="project" value="TreeGrafter"/>
</dbReference>
<comment type="similarity">
    <text evidence="10">Belongs to the glycosyltransferase 2 family. Plant cellulose synthase-like A subfamily.</text>
</comment>
<dbReference type="GO" id="GO:0071555">
    <property type="term" value="P:cell wall organization"/>
    <property type="evidence" value="ECO:0007669"/>
    <property type="project" value="UniProtKB-KW"/>
</dbReference>
<dbReference type="Proteomes" id="UP000015105">
    <property type="component" value="Chromosome 3D"/>
</dbReference>
<evidence type="ECO:0000256" key="3">
    <source>
        <dbReference type="ARBA" id="ARBA00022679"/>
    </source>
</evidence>
<reference evidence="13" key="4">
    <citation type="submission" date="2019-03" db="UniProtKB">
        <authorList>
            <consortium name="EnsemblPlants"/>
        </authorList>
    </citation>
    <scope>IDENTIFICATION</scope>
</reference>
<evidence type="ECO:0000256" key="8">
    <source>
        <dbReference type="ARBA" id="ARBA00023316"/>
    </source>
</evidence>
<feature type="domain" description="Glycosyltransferase 2-like" evidence="12">
    <location>
        <begin position="137"/>
        <end position="283"/>
    </location>
</feature>
<evidence type="ECO:0000313" key="14">
    <source>
        <dbReference type="Proteomes" id="UP000015105"/>
    </source>
</evidence>
<protein>
    <recommendedName>
        <fullName evidence="11">glucomannan 4-beta-mannosyltransferase</fullName>
        <ecNumber evidence="11">2.4.1.32</ecNumber>
    </recommendedName>
</protein>
<proteinExistence type="inferred from homology"/>
<keyword evidence="8" id="KW-0961">Cell wall biogenesis/degradation</keyword>
<accession>A0A453GQJ2</accession>
<reference evidence="13" key="3">
    <citation type="journal article" date="2017" name="Nature">
        <title>Genome sequence of the progenitor of the wheat D genome Aegilops tauschii.</title>
        <authorList>
            <person name="Luo M.C."/>
            <person name="Gu Y.Q."/>
            <person name="Puiu D."/>
            <person name="Wang H."/>
            <person name="Twardziok S.O."/>
            <person name="Deal K.R."/>
            <person name="Huo N."/>
            <person name="Zhu T."/>
            <person name="Wang L."/>
            <person name="Wang Y."/>
            <person name="McGuire P.E."/>
            <person name="Liu S."/>
            <person name="Long H."/>
            <person name="Ramasamy R.K."/>
            <person name="Rodriguez J.C."/>
            <person name="Van S.L."/>
            <person name="Yuan L."/>
            <person name="Wang Z."/>
            <person name="Xia Z."/>
            <person name="Xiao L."/>
            <person name="Anderson O.D."/>
            <person name="Ouyang S."/>
            <person name="Liang Y."/>
            <person name="Zimin A.V."/>
            <person name="Pertea G."/>
            <person name="Qi P."/>
            <person name="Bennetzen J.L."/>
            <person name="Dai X."/>
            <person name="Dawson M.W."/>
            <person name="Muller H.G."/>
            <person name="Kugler K."/>
            <person name="Rivarola-Duarte L."/>
            <person name="Spannagl M."/>
            <person name="Mayer K.F.X."/>
            <person name="Lu F.H."/>
            <person name="Bevan M.W."/>
            <person name="Leroy P."/>
            <person name="Li P."/>
            <person name="You F.M."/>
            <person name="Sun Q."/>
            <person name="Liu Z."/>
            <person name="Lyons E."/>
            <person name="Wicker T."/>
            <person name="Salzberg S.L."/>
            <person name="Devos K.M."/>
            <person name="Dvorak J."/>
        </authorList>
    </citation>
    <scope>NUCLEOTIDE SEQUENCE [LARGE SCALE GENOMIC DNA]</scope>
    <source>
        <strain evidence="13">cv. AL8/78</strain>
    </source>
</reference>
<reference evidence="13" key="5">
    <citation type="journal article" date="2021" name="G3 (Bethesda)">
        <title>Aegilops tauschii genome assembly Aet v5.0 features greater sequence contiguity and improved annotation.</title>
        <authorList>
            <person name="Wang L."/>
            <person name="Zhu T."/>
            <person name="Rodriguez J.C."/>
            <person name="Deal K.R."/>
            <person name="Dubcovsky J."/>
            <person name="McGuire P.E."/>
            <person name="Lux T."/>
            <person name="Spannagl M."/>
            <person name="Mayer K.F.X."/>
            <person name="Baldrich P."/>
            <person name="Meyers B.C."/>
            <person name="Huo N."/>
            <person name="Gu Y.Q."/>
            <person name="Zhou H."/>
            <person name="Devos K.M."/>
            <person name="Bennetzen J.L."/>
            <person name="Unver T."/>
            <person name="Budak H."/>
            <person name="Gulick P.J."/>
            <person name="Galiba G."/>
            <person name="Kalapos B."/>
            <person name="Nelson D.R."/>
            <person name="Li P."/>
            <person name="You F.M."/>
            <person name="Luo M.C."/>
            <person name="Dvorak J."/>
        </authorList>
    </citation>
    <scope>NUCLEOTIDE SEQUENCE [LARGE SCALE GENOMIC DNA]</scope>
    <source>
        <strain evidence="13">cv. AL8/78</strain>
    </source>
</reference>
<evidence type="ECO:0000256" key="11">
    <source>
        <dbReference type="ARBA" id="ARBA00066505"/>
    </source>
</evidence>
<keyword evidence="2" id="KW-0328">Glycosyltransferase</keyword>
<evidence type="ECO:0000313" key="13">
    <source>
        <dbReference type="EnsemblPlants" id="AET3Gv21158300.3"/>
    </source>
</evidence>
<keyword evidence="6" id="KW-0333">Golgi apparatus</keyword>
<sequence>KAFGHRPERRYQWRPIAAGAAAAARGDEEAGLVVGGGGSAAFPVVLVQIPMYNEREVYKLSIGAACALEWPSDRVVIQVLDDSTDPAVKDLVEIECQRWKGKGVNIKYEVRGNRKGYKAGALKEGLKHDYVQECEFIAMFDADFQPESDFLLRTVPFLVHNPDIALVQTRWKFVNSDECLLTRFQEMSLDYHFKFEQEAGSIVYSFFGFNGTAGVWRISAIDDAGGWKDRTTVEDMDLAVRTALKGWKFVYVGAVKVRSELPSTFKAYRFQQHRWSCGPANLFKKMLVEILEKSVVLEQASPLVRFLLCWEDCCSYGDVHLLLLRDPAVRFLP</sequence>
<evidence type="ECO:0000259" key="12">
    <source>
        <dbReference type="Pfam" id="PF13632"/>
    </source>
</evidence>
<reference evidence="14" key="2">
    <citation type="journal article" date="2017" name="Nat. Plants">
        <title>The Aegilops tauschii genome reveals multiple impacts of transposons.</title>
        <authorList>
            <person name="Zhao G."/>
            <person name="Zou C."/>
            <person name="Li K."/>
            <person name="Wang K."/>
            <person name="Li T."/>
            <person name="Gao L."/>
            <person name="Zhang X."/>
            <person name="Wang H."/>
            <person name="Yang Z."/>
            <person name="Liu X."/>
            <person name="Jiang W."/>
            <person name="Mao L."/>
            <person name="Kong X."/>
            <person name="Jiao Y."/>
            <person name="Jia J."/>
        </authorList>
    </citation>
    <scope>NUCLEOTIDE SEQUENCE [LARGE SCALE GENOMIC DNA]</scope>
    <source>
        <strain evidence="14">cv. AL8/78</strain>
    </source>
</reference>
<evidence type="ECO:0000256" key="7">
    <source>
        <dbReference type="ARBA" id="ARBA00023136"/>
    </source>
</evidence>
<dbReference type="Gramene" id="AET3Gv21158300.3">
    <property type="protein sequence ID" value="AET3Gv21158300.3"/>
    <property type="gene ID" value="AET3Gv21158300"/>
</dbReference>
<keyword evidence="5" id="KW-1133">Transmembrane helix</keyword>
<evidence type="ECO:0000256" key="4">
    <source>
        <dbReference type="ARBA" id="ARBA00022692"/>
    </source>
</evidence>
<dbReference type="EC" id="2.4.1.32" evidence="11"/>
<keyword evidence="7" id="KW-0472">Membrane</keyword>
<dbReference type="GO" id="GO:0047259">
    <property type="term" value="F:glucomannan 4-beta-mannosyltransferase activity"/>
    <property type="evidence" value="ECO:0007669"/>
    <property type="project" value="UniProtKB-EC"/>
</dbReference>
<evidence type="ECO:0000256" key="10">
    <source>
        <dbReference type="ARBA" id="ARBA00060879"/>
    </source>
</evidence>
<dbReference type="FunFam" id="3.90.550.10:FF:000015">
    <property type="entry name" value="Glucomannan 4-beta-mannosyltransferase 9"/>
    <property type="match status" value="1"/>
</dbReference>
<dbReference type="PANTHER" id="PTHR32044:SF58">
    <property type="entry name" value="GLUCOMANNAN 4-BETA-MANNOSYLTRANSFERASE 11-RELATED"/>
    <property type="match status" value="1"/>
</dbReference>
<evidence type="ECO:0000256" key="9">
    <source>
        <dbReference type="ARBA" id="ARBA00051800"/>
    </source>
</evidence>
<dbReference type="CDD" id="cd06437">
    <property type="entry name" value="CESA_CaSu_A2"/>
    <property type="match status" value="1"/>
</dbReference>
<keyword evidence="3" id="KW-0808">Transferase</keyword>
<dbReference type="InterPro" id="IPR029044">
    <property type="entry name" value="Nucleotide-diphossugar_trans"/>
</dbReference>
<keyword evidence="14" id="KW-1185">Reference proteome</keyword>
<dbReference type="Pfam" id="PF13632">
    <property type="entry name" value="Glyco_trans_2_3"/>
    <property type="match status" value="1"/>
</dbReference>
<evidence type="ECO:0000256" key="6">
    <source>
        <dbReference type="ARBA" id="ARBA00023034"/>
    </source>
</evidence>
<dbReference type="InterPro" id="IPR001173">
    <property type="entry name" value="Glyco_trans_2-like"/>
</dbReference>
<evidence type="ECO:0000256" key="5">
    <source>
        <dbReference type="ARBA" id="ARBA00022989"/>
    </source>
</evidence>
<evidence type="ECO:0000256" key="2">
    <source>
        <dbReference type="ARBA" id="ARBA00022676"/>
    </source>
</evidence>
<comment type="subcellular location">
    <subcellularLocation>
        <location evidence="1">Golgi apparatus membrane</location>
        <topology evidence="1">Multi-pass membrane protein</topology>
    </subcellularLocation>
</comment>
<dbReference type="PANTHER" id="PTHR32044">
    <property type="entry name" value="GLUCOMANNAN 4-BETA-MANNOSYLTRANSFERASE 9"/>
    <property type="match status" value="1"/>
</dbReference>
<dbReference type="Gene3D" id="3.90.550.10">
    <property type="entry name" value="Spore Coat Polysaccharide Biosynthesis Protein SpsA, Chain A"/>
    <property type="match status" value="1"/>
</dbReference>
<evidence type="ECO:0000256" key="1">
    <source>
        <dbReference type="ARBA" id="ARBA00004653"/>
    </source>
</evidence>
<organism evidence="13 14">
    <name type="scientific">Aegilops tauschii subsp. strangulata</name>
    <name type="common">Goatgrass</name>
    <dbReference type="NCBI Taxonomy" id="200361"/>
    <lineage>
        <taxon>Eukaryota</taxon>
        <taxon>Viridiplantae</taxon>
        <taxon>Streptophyta</taxon>
        <taxon>Embryophyta</taxon>
        <taxon>Tracheophyta</taxon>
        <taxon>Spermatophyta</taxon>
        <taxon>Magnoliopsida</taxon>
        <taxon>Liliopsida</taxon>
        <taxon>Poales</taxon>
        <taxon>Poaceae</taxon>
        <taxon>BOP clade</taxon>
        <taxon>Pooideae</taxon>
        <taxon>Triticodae</taxon>
        <taxon>Triticeae</taxon>
        <taxon>Triticinae</taxon>
        <taxon>Aegilops</taxon>
    </lineage>
</organism>
<reference evidence="14" key="1">
    <citation type="journal article" date="2014" name="Science">
        <title>Ancient hybridizations among the ancestral genomes of bread wheat.</title>
        <authorList>
            <consortium name="International Wheat Genome Sequencing Consortium,"/>
            <person name="Marcussen T."/>
            <person name="Sandve S.R."/>
            <person name="Heier L."/>
            <person name="Spannagl M."/>
            <person name="Pfeifer M."/>
            <person name="Jakobsen K.S."/>
            <person name="Wulff B.B."/>
            <person name="Steuernagel B."/>
            <person name="Mayer K.F."/>
            <person name="Olsen O.A."/>
        </authorList>
    </citation>
    <scope>NUCLEOTIDE SEQUENCE [LARGE SCALE GENOMIC DNA]</scope>
    <source>
        <strain evidence="14">cv. AL8/78</strain>
    </source>
</reference>
<dbReference type="GO" id="GO:0000139">
    <property type="term" value="C:Golgi membrane"/>
    <property type="evidence" value="ECO:0007669"/>
    <property type="project" value="UniProtKB-SubCell"/>
</dbReference>